<comment type="caution">
    <text evidence="2">The sequence shown here is derived from an EMBL/GenBank/DDBJ whole genome shotgun (WGS) entry which is preliminary data.</text>
</comment>
<evidence type="ECO:0000256" key="1">
    <source>
        <dbReference type="SAM" id="Phobius"/>
    </source>
</evidence>
<dbReference type="RefSeq" id="WP_225676043.1">
    <property type="nucleotide sequence ID" value="NZ_JAEDAH010000091.1"/>
</dbReference>
<proteinExistence type="predicted"/>
<protein>
    <submittedName>
        <fullName evidence="2">Uncharacterized protein</fullName>
    </submittedName>
</protein>
<keyword evidence="1" id="KW-0812">Transmembrane</keyword>
<feature type="transmembrane region" description="Helical" evidence="1">
    <location>
        <begin position="67"/>
        <end position="83"/>
    </location>
</feature>
<evidence type="ECO:0000313" key="3">
    <source>
        <dbReference type="Proteomes" id="UP000714380"/>
    </source>
</evidence>
<feature type="transmembrane region" description="Helical" evidence="1">
    <location>
        <begin position="43"/>
        <end position="61"/>
    </location>
</feature>
<name>A0ABS7ZU59_9GAMM</name>
<gene>
    <name evidence="2" type="ORF">I9W95_14190</name>
</gene>
<dbReference type="Proteomes" id="UP000714380">
    <property type="component" value="Unassembled WGS sequence"/>
</dbReference>
<feature type="transmembrane region" description="Helical" evidence="1">
    <location>
        <begin position="6"/>
        <end position="31"/>
    </location>
</feature>
<accession>A0ABS7ZU59</accession>
<keyword evidence="1" id="KW-0472">Membrane</keyword>
<keyword evidence="3" id="KW-1185">Reference proteome</keyword>
<organism evidence="2 3">
    <name type="scientific">Thalassolituus marinus</name>
    <dbReference type="NCBI Taxonomy" id="671053"/>
    <lineage>
        <taxon>Bacteria</taxon>
        <taxon>Pseudomonadati</taxon>
        <taxon>Pseudomonadota</taxon>
        <taxon>Gammaproteobacteria</taxon>
        <taxon>Oceanospirillales</taxon>
        <taxon>Oceanospirillaceae</taxon>
        <taxon>Thalassolituus</taxon>
    </lineage>
</organism>
<keyword evidence="1" id="KW-1133">Transmembrane helix</keyword>
<dbReference type="EMBL" id="JAEDAH010000091">
    <property type="protein sequence ID" value="MCA6064758.1"/>
    <property type="molecule type" value="Genomic_DNA"/>
</dbReference>
<evidence type="ECO:0000313" key="2">
    <source>
        <dbReference type="EMBL" id="MCA6064758.1"/>
    </source>
</evidence>
<sequence>MYLNILITVVILIITAAGVLNFPYVPMFFGIYGSERHSFRGRVILSLLWLFPIISAVSLVAAWALNSFYGVLPLLYLLLLFLFRGNRNSTDHSELLYGSSEENFDALKYQVDYLLQDESLSVQSGLLFKINLSEHENLELFRKYIKECYGVDLVLNSENHSDKCHSVSFELVLDGKSIRESVMSVFDAVWKFRAEIVSVSLVDDLSNG</sequence>
<reference evidence="2 3" key="1">
    <citation type="submission" date="2020-12" db="EMBL/GenBank/DDBJ databases">
        <title>Novel Thalassolituus-related marine hydrocarbonoclastic bacteria mediated algae-derived hydrocarbons mineralization in twilight zone of the northern South China Sea.</title>
        <authorList>
            <person name="Dong C."/>
        </authorList>
    </citation>
    <scope>NUCLEOTIDE SEQUENCE [LARGE SCALE GENOMIC DNA]</scope>
    <source>
        <strain evidence="2 3">IMCC1826</strain>
    </source>
</reference>